<keyword evidence="2" id="KW-1003">Cell membrane</keyword>
<dbReference type="AlphaFoldDB" id="A0A4P7GI14"/>
<dbReference type="InterPro" id="IPR017039">
    <property type="entry name" value="Virul_fac_BrkB"/>
</dbReference>
<dbReference type="OrthoDB" id="4564907at2"/>
<proteinExistence type="predicted"/>
<name>A0A4P7GI14_9ACTN</name>
<keyword evidence="5 6" id="KW-0472">Membrane</keyword>
<evidence type="ECO:0000256" key="5">
    <source>
        <dbReference type="ARBA" id="ARBA00023136"/>
    </source>
</evidence>
<dbReference type="RefSeq" id="WP_135074230.1">
    <property type="nucleotide sequence ID" value="NZ_CP038267.1"/>
</dbReference>
<feature type="transmembrane region" description="Helical" evidence="6">
    <location>
        <begin position="262"/>
        <end position="284"/>
    </location>
</feature>
<evidence type="ECO:0000313" key="8">
    <source>
        <dbReference type="Proteomes" id="UP000294894"/>
    </source>
</evidence>
<evidence type="ECO:0000256" key="1">
    <source>
        <dbReference type="ARBA" id="ARBA00004651"/>
    </source>
</evidence>
<evidence type="ECO:0000313" key="7">
    <source>
        <dbReference type="EMBL" id="QBR91526.1"/>
    </source>
</evidence>
<feature type="transmembrane region" description="Helical" evidence="6">
    <location>
        <begin position="65"/>
        <end position="84"/>
    </location>
</feature>
<feature type="transmembrane region" description="Helical" evidence="6">
    <location>
        <begin position="223"/>
        <end position="242"/>
    </location>
</feature>
<comment type="subcellular location">
    <subcellularLocation>
        <location evidence="1">Cell membrane</location>
        <topology evidence="1">Multi-pass membrane protein</topology>
    </subcellularLocation>
</comment>
<keyword evidence="3 6" id="KW-0812">Transmembrane</keyword>
<dbReference type="Pfam" id="PF03631">
    <property type="entry name" value="Virul_fac_BrkB"/>
    <property type="match status" value="1"/>
</dbReference>
<keyword evidence="4 6" id="KW-1133">Transmembrane helix</keyword>
<reference evidence="7 8" key="1">
    <citation type="submission" date="2019-03" db="EMBL/GenBank/DDBJ databases">
        <title>Three New Species of Nocardioides, Nocardioides euryhalodurans sp. nov., Nocardioides seonyuensis sp. nov. and Nocardioides eburneoflavus sp. nov., Iolated from Soil.</title>
        <authorList>
            <person name="Roh S.G."/>
            <person name="Lee C."/>
            <person name="Kim M.-K."/>
            <person name="Kim S.B."/>
        </authorList>
    </citation>
    <scope>NUCLEOTIDE SEQUENCE [LARGE SCALE GENOMIC DNA]</scope>
    <source>
        <strain evidence="7 8">MMS17-SY117</strain>
    </source>
</reference>
<evidence type="ECO:0000256" key="4">
    <source>
        <dbReference type="ARBA" id="ARBA00022989"/>
    </source>
</evidence>
<keyword evidence="8" id="KW-1185">Reference proteome</keyword>
<evidence type="ECO:0000256" key="6">
    <source>
        <dbReference type="SAM" id="Phobius"/>
    </source>
</evidence>
<evidence type="ECO:0000256" key="3">
    <source>
        <dbReference type="ARBA" id="ARBA00022692"/>
    </source>
</evidence>
<gene>
    <name evidence="7" type="ORF">EXE57_04005</name>
</gene>
<sequence>MDEEQSEGEEREEFVTRQIGASLERLPEWLRGPVEMILSRWLGRTLIRTATASVRVGLFDRAMTIAAQFFTSVLPLLILATTWAGKDDADAISDAMGMPEESRSVLDQALSNSETAAFGVVGTLFVLGSATSLSRALTRAFVAIWQVRRPKGSIGTAWRWLAVVLVLAMALVVGHALGQQARFLPPREVWPVALSFVTDVGVAVFVPWVLLAGIVGIRRLLPGALVFAVVMLAVRPAAEAWLPRALETSAERYGPIGLAFTYLAWLYVVAFVFVAASILGQVLATDRGRLGSWIRGQAAPEHE</sequence>
<accession>A0A4P7GI14</accession>
<dbReference type="KEGG" id="noy:EXE57_04005"/>
<dbReference type="EMBL" id="CP038267">
    <property type="protein sequence ID" value="QBR91526.1"/>
    <property type="molecule type" value="Genomic_DNA"/>
</dbReference>
<feature type="transmembrane region" description="Helical" evidence="6">
    <location>
        <begin position="189"/>
        <end position="211"/>
    </location>
</feature>
<evidence type="ECO:0000256" key="2">
    <source>
        <dbReference type="ARBA" id="ARBA00022475"/>
    </source>
</evidence>
<dbReference type="GO" id="GO:0005886">
    <property type="term" value="C:plasma membrane"/>
    <property type="evidence" value="ECO:0007669"/>
    <property type="project" value="UniProtKB-SubCell"/>
</dbReference>
<dbReference type="Proteomes" id="UP000294894">
    <property type="component" value="Chromosome"/>
</dbReference>
<organism evidence="7 8">
    <name type="scientific">Nocardioides euryhalodurans</name>
    <dbReference type="NCBI Taxonomy" id="2518370"/>
    <lineage>
        <taxon>Bacteria</taxon>
        <taxon>Bacillati</taxon>
        <taxon>Actinomycetota</taxon>
        <taxon>Actinomycetes</taxon>
        <taxon>Propionibacteriales</taxon>
        <taxon>Nocardioidaceae</taxon>
        <taxon>Nocardioides</taxon>
    </lineage>
</organism>
<protein>
    <submittedName>
        <fullName evidence="7">Ribonuclease BN</fullName>
    </submittedName>
</protein>
<feature type="transmembrane region" description="Helical" evidence="6">
    <location>
        <begin position="116"/>
        <end position="137"/>
    </location>
</feature>
<feature type="transmembrane region" description="Helical" evidence="6">
    <location>
        <begin position="158"/>
        <end position="177"/>
    </location>
</feature>